<keyword evidence="2" id="KW-1185">Reference proteome</keyword>
<dbReference type="PANTHER" id="PTHR38471">
    <property type="entry name" value="FOUR HELIX BUNDLE PROTEIN"/>
    <property type="match status" value="1"/>
</dbReference>
<dbReference type="NCBIfam" id="TIGR02436">
    <property type="entry name" value="four helix bundle protein"/>
    <property type="match status" value="1"/>
</dbReference>
<dbReference type="InterPro" id="IPR012657">
    <property type="entry name" value="23S_rRNA-intervening_sequence"/>
</dbReference>
<dbReference type="EMBL" id="CP003532">
    <property type="protein sequence ID" value="AFK06862.1"/>
    <property type="molecule type" value="Genomic_DNA"/>
</dbReference>
<dbReference type="HOGENOM" id="CLU_129874_0_6_0"/>
<protein>
    <submittedName>
        <fullName evidence="1">S23 ribosomal protein</fullName>
    </submittedName>
</protein>
<proteinExistence type="predicted"/>
<dbReference type="PANTHER" id="PTHR38471:SF2">
    <property type="entry name" value="FOUR HELIX BUNDLE PROTEIN"/>
    <property type="match status" value="1"/>
</dbReference>
<dbReference type="AlphaFoldDB" id="I2F4K9"/>
<dbReference type="Gene3D" id="1.20.1440.60">
    <property type="entry name" value="23S rRNA-intervening sequence"/>
    <property type="match status" value="1"/>
</dbReference>
<name>I2F4K9_9BACT</name>
<dbReference type="GO" id="GO:0005840">
    <property type="term" value="C:ribosome"/>
    <property type="evidence" value="ECO:0007669"/>
    <property type="project" value="UniProtKB-KW"/>
</dbReference>
<dbReference type="InterPro" id="IPR036583">
    <property type="entry name" value="23S_rRNA_IVS_sf"/>
</dbReference>
<dbReference type="SUPFAM" id="SSF158446">
    <property type="entry name" value="IVS-encoded protein-like"/>
    <property type="match status" value="1"/>
</dbReference>
<dbReference type="KEGG" id="mpg:Theba_1164"/>
<keyword evidence="1" id="KW-0687">Ribonucleoprotein</keyword>
<reference evidence="1 2" key="1">
    <citation type="journal article" date="2012" name="Genome Biol. Evol.">
        <title>Genome Sequence of the Mesophilic Thermotogales Bacterium Mesotoga prima MesG1.Ag.4.2 Reveals the Largest Thermotogales Genome To Date.</title>
        <authorList>
            <person name="Zhaxybayeva O."/>
            <person name="Swithers K.S."/>
            <person name="Foght J."/>
            <person name="Green A.G."/>
            <person name="Bruce D."/>
            <person name="Detter C."/>
            <person name="Han S."/>
            <person name="Teshima H."/>
            <person name="Han J."/>
            <person name="Woyke T."/>
            <person name="Pitluck S."/>
            <person name="Nolan M."/>
            <person name="Ivanova N."/>
            <person name="Pati A."/>
            <person name="Land M.L."/>
            <person name="Dlutek M."/>
            <person name="Doolittle W.F."/>
            <person name="Noll K.M."/>
            <person name="Nesbo C.L."/>
        </authorList>
    </citation>
    <scope>NUCLEOTIDE SEQUENCE [LARGE SCALE GENOMIC DNA]</scope>
    <source>
        <strain evidence="2">mesG1.Ag.4.2</strain>
    </source>
</reference>
<dbReference type="GeneID" id="87106982"/>
<dbReference type="STRING" id="660470.Theba_1164"/>
<organism evidence="1 2">
    <name type="scientific">Mesotoga prima MesG1.Ag.4.2</name>
    <dbReference type="NCBI Taxonomy" id="660470"/>
    <lineage>
        <taxon>Bacteria</taxon>
        <taxon>Thermotogati</taxon>
        <taxon>Thermotogota</taxon>
        <taxon>Thermotogae</taxon>
        <taxon>Kosmotogales</taxon>
        <taxon>Kosmotogaceae</taxon>
        <taxon>Mesotoga</taxon>
    </lineage>
</organism>
<sequence>MEIERLNIWKLGVELAKDVYVLTEKFPKKELYSLTDQIRRAAVSVPSNIAEGKGRSSAKDFINFLSVARGSLYELITQLYIAREIGYLTQEDFSTLQKRIEDLSHKIVAMTKYLRNNK</sequence>
<dbReference type="Proteomes" id="UP000002881">
    <property type="component" value="Chromosome"/>
</dbReference>
<dbReference type="RefSeq" id="WP_014730851.1">
    <property type="nucleotide sequence ID" value="NC_017934.1"/>
</dbReference>
<accession>I2F4K9</accession>
<keyword evidence="1" id="KW-0689">Ribosomal protein</keyword>
<dbReference type="CDD" id="cd16377">
    <property type="entry name" value="23S_rRNA_IVP_like"/>
    <property type="match status" value="1"/>
</dbReference>
<evidence type="ECO:0000313" key="2">
    <source>
        <dbReference type="Proteomes" id="UP000002881"/>
    </source>
</evidence>
<gene>
    <name evidence="1" type="ORF">Theba_1164</name>
</gene>
<dbReference type="eggNOG" id="COG0399">
    <property type="taxonomic scope" value="Bacteria"/>
</dbReference>
<dbReference type="Pfam" id="PF05635">
    <property type="entry name" value="23S_rRNA_IVP"/>
    <property type="match status" value="1"/>
</dbReference>
<evidence type="ECO:0000313" key="1">
    <source>
        <dbReference type="EMBL" id="AFK06862.1"/>
    </source>
</evidence>